<reference evidence="2" key="2">
    <citation type="submission" date="2021-12" db="EMBL/GenBank/DDBJ databases">
        <title>Resequencing data analysis of finger millet.</title>
        <authorList>
            <person name="Hatakeyama M."/>
            <person name="Aluri S."/>
            <person name="Balachadran M.T."/>
            <person name="Sivarajan S.R."/>
            <person name="Poveda L."/>
            <person name="Shimizu-Inatsugi R."/>
            <person name="Schlapbach R."/>
            <person name="Sreeman S.M."/>
            <person name="Shimizu K.K."/>
        </authorList>
    </citation>
    <scope>NUCLEOTIDE SEQUENCE</scope>
</reference>
<keyword evidence="3" id="KW-1185">Reference proteome</keyword>
<accession>A0AAV5CP15</accession>
<feature type="region of interest" description="Disordered" evidence="1">
    <location>
        <begin position="1"/>
        <end position="26"/>
    </location>
</feature>
<dbReference type="Proteomes" id="UP001054889">
    <property type="component" value="Unassembled WGS sequence"/>
</dbReference>
<name>A0AAV5CP15_ELECO</name>
<organism evidence="2 3">
    <name type="scientific">Eleusine coracana subsp. coracana</name>
    <dbReference type="NCBI Taxonomy" id="191504"/>
    <lineage>
        <taxon>Eukaryota</taxon>
        <taxon>Viridiplantae</taxon>
        <taxon>Streptophyta</taxon>
        <taxon>Embryophyta</taxon>
        <taxon>Tracheophyta</taxon>
        <taxon>Spermatophyta</taxon>
        <taxon>Magnoliopsida</taxon>
        <taxon>Liliopsida</taxon>
        <taxon>Poales</taxon>
        <taxon>Poaceae</taxon>
        <taxon>PACMAD clade</taxon>
        <taxon>Chloridoideae</taxon>
        <taxon>Cynodonteae</taxon>
        <taxon>Eleusininae</taxon>
        <taxon>Eleusine</taxon>
    </lineage>
</organism>
<evidence type="ECO:0000313" key="2">
    <source>
        <dbReference type="EMBL" id="GJM99619.1"/>
    </source>
</evidence>
<proteinExistence type="predicted"/>
<comment type="caution">
    <text evidence="2">The sequence shown here is derived from an EMBL/GenBank/DDBJ whole genome shotgun (WGS) entry which is preliminary data.</text>
</comment>
<gene>
    <name evidence="2" type="primary">ga16739</name>
    <name evidence="2" type="ORF">PR202_ga16739</name>
</gene>
<sequence length="75" mass="7936">MDGVHGSVDQALTQGPRFTVDPEHTPSGLLISAVDLRSNDRDCSGEVGVAGGQGEGGDGHWRRPELAGKVLRRTR</sequence>
<protein>
    <submittedName>
        <fullName evidence="2">Uncharacterized protein</fullName>
    </submittedName>
</protein>
<evidence type="ECO:0000256" key="1">
    <source>
        <dbReference type="SAM" id="MobiDB-lite"/>
    </source>
</evidence>
<dbReference type="AlphaFoldDB" id="A0AAV5CP15"/>
<evidence type="ECO:0000313" key="3">
    <source>
        <dbReference type="Proteomes" id="UP001054889"/>
    </source>
</evidence>
<dbReference type="EMBL" id="BQKI01000007">
    <property type="protein sequence ID" value="GJM99619.1"/>
    <property type="molecule type" value="Genomic_DNA"/>
</dbReference>
<reference evidence="2" key="1">
    <citation type="journal article" date="2018" name="DNA Res.">
        <title>Multiple hybrid de novo genome assembly of finger millet, an orphan allotetraploid crop.</title>
        <authorList>
            <person name="Hatakeyama M."/>
            <person name="Aluri S."/>
            <person name="Balachadran M.T."/>
            <person name="Sivarajan S.R."/>
            <person name="Patrignani A."/>
            <person name="Gruter S."/>
            <person name="Poveda L."/>
            <person name="Shimizu-Inatsugi R."/>
            <person name="Baeten J."/>
            <person name="Francoijs K.J."/>
            <person name="Nataraja K.N."/>
            <person name="Reddy Y.A.N."/>
            <person name="Phadnis S."/>
            <person name="Ravikumar R.L."/>
            <person name="Schlapbach R."/>
            <person name="Sreeman S.M."/>
            <person name="Shimizu K.K."/>
        </authorList>
    </citation>
    <scope>NUCLEOTIDE SEQUENCE</scope>
</reference>